<dbReference type="InterPro" id="IPR023393">
    <property type="entry name" value="START-like_dom_sf"/>
</dbReference>
<gene>
    <name evidence="3" type="ORF">C8N31_10570</name>
</gene>
<dbReference type="Pfam" id="PF08327">
    <property type="entry name" value="AHSA1"/>
    <property type="match status" value="1"/>
</dbReference>
<dbReference type="Gene3D" id="3.30.530.20">
    <property type="match status" value="1"/>
</dbReference>
<name>A0A2T6CED8_9RHOB</name>
<dbReference type="CDD" id="cd07814">
    <property type="entry name" value="SRPBCC_CalC_Aha1-like"/>
    <property type="match status" value="1"/>
</dbReference>
<dbReference type="EMBL" id="QBKU01000005">
    <property type="protein sequence ID" value="PTX73873.1"/>
    <property type="molecule type" value="Genomic_DNA"/>
</dbReference>
<accession>A0A2T6CED8</accession>
<sequence>MTGWMRFWLRRGVRTMSDIRLEREFPVTQKRLFEVLTTQSHIVQWWGHDGWIMIEEQLDFSRTGPWFADMRSEEGNRFKLSGQVTRVSPHDIIGFTWGWHDEEDQRGPESHVTFTIAETAKGARLVVDHRELVSDDIAAQHERGWGGPLSRLERLLSIETKN</sequence>
<protein>
    <submittedName>
        <fullName evidence="3">Uncharacterized protein YndB with AHSA1/START domain</fullName>
    </submittedName>
</protein>
<comment type="similarity">
    <text evidence="1">Belongs to the AHA1 family.</text>
</comment>
<dbReference type="Proteomes" id="UP000244092">
    <property type="component" value="Unassembled WGS sequence"/>
</dbReference>
<comment type="caution">
    <text evidence="3">The sequence shown here is derived from an EMBL/GenBank/DDBJ whole genome shotgun (WGS) entry which is preliminary data.</text>
</comment>
<evidence type="ECO:0000313" key="3">
    <source>
        <dbReference type="EMBL" id="PTX73873.1"/>
    </source>
</evidence>
<organism evidence="3 4">
    <name type="scientific">Sulfitobacter mediterraneus</name>
    <dbReference type="NCBI Taxonomy" id="83219"/>
    <lineage>
        <taxon>Bacteria</taxon>
        <taxon>Pseudomonadati</taxon>
        <taxon>Pseudomonadota</taxon>
        <taxon>Alphaproteobacteria</taxon>
        <taxon>Rhodobacterales</taxon>
        <taxon>Roseobacteraceae</taxon>
        <taxon>Sulfitobacter</taxon>
    </lineage>
</organism>
<dbReference type="SUPFAM" id="SSF55961">
    <property type="entry name" value="Bet v1-like"/>
    <property type="match status" value="1"/>
</dbReference>
<dbReference type="InterPro" id="IPR013538">
    <property type="entry name" value="ASHA1/2-like_C"/>
</dbReference>
<proteinExistence type="inferred from homology"/>
<feature type="domain" description="Activator of Hsp90 ATPase homologue 1/2-like C-terminal" evidence="2">
    <location>
        <begin position="28"/>
        <end position="156"/>
    </location>
</feature>
<evidence type="ECO:0000259" key="2">
    <source>
        <dbReference type="Pfam" id="PF08327"/>
    </source>
</evidence>
<evidence type="ECO:0000313" key="4">
    <source>
        <dbReference type="Proteomes" id="UP000244092"/>
    </source>
</evidence>
<evidence type="ECO:0000256" key="1">
    <source>
        <dbReference type="ARBA" id="ARBA00006817"/>
    </source>
</evidence>
<dbReference type="AlphaFoldDB" id="A0A2T6CED8"/>
<reference evidence="3 4" key="1">
    <citation type="submission" date="2018-04" db="EMBL/GenBank/DDBJ databases">
        <title>Genomic Encyclopedia of Archaeal and Bacterial Type Strains, Phase II (KMG-II): from individual species to whole genera.</title>
        <authorList>
            <person name="Goeker M."/>
        </authorList>
    </citation>
    <scope>NUCLEOTIDE SEQUENCE [LARGE SCALE GENOMIC DNA]</scope>
    <source>
        <strain evidence="3 4">DSM 12244</strain>
    </source>
</reference>